<gene>
    <name evidence="1" type="ORF">CHS0354_027879</name>
</gene>
<keyword evidence="2" id="KW-1185">Reference proteome</keyword>
<evidence type="ECO:0000313" key="2">
    <source>
        <dbReference type="Proteomes" id="UP001195483"/>
    </source>
</evidence>
<protein>
    <submittedName>
        <fullName evidence="1">Uncharacterized protein</fullName>
    </submittedName>
</protein>
<name>A0AAE0T3K2_9BIVA</name>
<sequence>MKHNIKISVRHLKRKLRELDKEESYSDLYTVLSFLENQLTKSGQMHGCKWMNQKCLLNEYGGCPTFMRGDIDTENVRDAAMQRFLQRSDGLNSESDRTFIYGKSTRNTRTGSWCGILRKECCQI</sequence>
<dbReference type="Proteomes" id="UP001195483">
    <property type="component" value="Unassembled WGS sequence"/>
</dbReference>
<dbReference type="EMBL" id="JAEAOA010001688">
    <property type="protein sequence ID" value="KAK3603096.1"/>
    <property type="molecule type" value="Genomic_DNA"/>
</dbReference>
<reference evidence="1" key="1">
    <citation type="journal article" date="2021" name="Genome Biol. Evol.">
        <title>A High-Quality Reference Genome for a Parasitic Bivalve with Doubly Uniparental Inheritance (Bivalvia: Unionida).</title>
        <authorList>
            <person name="Smith C.H."/>
        </authorList>
    </citation>
    <scope>NUCLEOTIDE SEQUENCE</scope>
    <source>
        <strain evidence="1">CHS0354</strain>
    </source>
</reference>
<accession>A0AAE0T3K2</accession>
<evidence type="ECO:0000313" key="1">
    <source>
        <dbReference type="EMBL" id="KAK3603096.1"/>
    </source>
</evidence>
<proteinExistence type="predicted"/>
<comment type="caution">
    <text evidence="1">The sequence shown here is derived from an EMBL/GenBank/DDBJ whole genome shotgun (WGS) entry which is preliminary data.</text>
</comment>
<dbReference type="AlphaFoldDB" id="A0AAE0T3K2"/>
<reference evidence="1" key="3">
    <citation type="submission" date="2023-05" db="EMBL/GenBank/DDBJ databases">
        <authorList>
            <person name="Smith C.H."/>
        </authorList>
    </citation>
    <scope>NUCLEOTIDE SEQUENCE</scope>
    <source>
        <strain evidence="1">CHS0354</strain>
        <tissue evidence="1">Mantle</tissue>
    </source>
</reference>
<reference evidence="1" key="2">
    <citation type="journal article" date="2021" name="Genome Biol. Evol.">
        <title>Developing a high-quality reference genome for a parasitic bivalve with doubly uniparental inheritance (Bivalvia: Unionida).</title>
        <authorList>
            <person name="Smith C.H."/>
        </authorList>
    </citation>
    <scope>NUCLEOTIDE SEQUENCE</scope>
    <source>
        <strain evidence="1">CHS0354</strain>
        <tissue evidence="1">Mantle</tissue>
    </source>
</reference>
<organism evidence="1 2">
    <name type="scientific">Potamilus streckersoni</name>
    <dbReference type="NCBI Taxonomy" id="2493646"/>
    <lineage>
        <taxon>Eukaryota</taxon>
        <taxon>Metazoa</taxon>
        <taxon>Spiralia</taxon>
        <taxon>Lophotrochozoa</taxon>
        <taxon>Mollusca</taxon>
        <taxon>Bivalvia</taxon>
        <taxon>Autobranchia</taxon>
        <taxon>Heteroconchia</taxon>
        <taxon>Palaeoheterodonta</taxon>
        <taxon>Unionida</taxon>
        <taxon>Unionoidea</taxon>
        <taxon>Unionidae</taxon>
        <taxon>Ambleminae</taxon>
        <taxon>Lampsilini</taxon>
        <taxon>Potamilus</taxon>
    </lineage>
</organism>